<protein>
    <submittedName>
        <fullName evidence="2">Uncharacterized protein</fullName>
    </submittedName>
</protein>
<gene>
    <name evidence="2" type="ORF">SAMN05443637_112207</name>
</gene>
<sequence length="189" mass="20875">LVNAVFVGRTDDAEAQADALRLLKVPTGVGYEQMLGTLSPRPRHDDRPDDTPRQFIFADGHGGVEKIRIDLEAPHLEHVRRALDTNPDASRVAARSTPSAVRAPDEPAPRTRPAIAQQTPTRVVELADDLDDDPGEFADLDDPDGLLRDDHRRVPELRVGEDVALGDDLDELDLDEDLRTDERADEAVR</sequence>
<accession>A0A1M6VM01</accession>
<feature type="compositionally biased region" description="Basic and acidic residues" evidence="1">
    <location>
        <begin position="180"/>
        <end position="189"/>
    </location>
</feature>
<feature type="non-terminal residue" evidence="2">
    <location>
        <position position="1"/>
    </location>
</feature>
<proteinExistence type="predicted"/>
<organism evidence="2 3">
    <name type="scientific">Pseudonocardia thermophila</name>
    <dbReference type="NCBI Taxonomy" id="1848"/>
    <lineage>
        <taxon>Bacteria</taxon>
        <taxon>Bacillati</taxon>
        <taxon>Actinomycetota</taxon>
        <taxon>Actinomycetes</taxon>
        <taxon>Pseudonocardiales</taxon>
        <taxon>Pseudonocardiaceae</taxon>
        <taxon>Pseudonocardia</taxon>
    </lineage>
</organism>
<dbReference type="EMBL" id="FRAP01000012">
    <property type="protein sequence ID" value="SHK82381.1"/>
    <property type="molecule type" value="Genomic_DNA"/>
</dbReference>
<feature type="compositionally biased region" description="Basic and acidic residues" evidence="1">
    <location>
        <begin position="145"/>
        <end position="161"/>
    </location>
</feature>
<name>A0A1M6VM01_PSETH</name>
<evidence type="ECO:0000256" key="1">
    <source>
        <dbReference type="SAM" id="MobiDB-lite"/>
    </source>
</evidence>
<keyword evidence="3" id="KW-1185">Reference proteome</keyword>
<dbReference type="STRING" id="1848.SAMN05443637_112207"/>
<dbReference type="Proteomes" id="UP000184363">
    <property type="component" value="Unassembled WGS sequence"/>
</dbReference>
<feature type="region of interest" description="Disordered" evidence="1">
    <location>
        <begin position="87"/>
        <end position="117"/>
    </location>
</feature>
<evidence type="ECO:0000313" key="3">
    <source>
        <dbReference type="Proteomes" id="UP000184363"/>
    </source>
</evidence>
<reference evidence="2 3" key="1">
    <citation type="submission" date="2016-11" db="EMBL/GenBank/DDBJ databases">
        <authorList>
            <person name="Jaros S."/>
            <person name="Januszkiewicz K."/>
            <person name="Wedrychowicz H."/>
        </authorList>
    </citation>
    <scope>NUCLEOTIDE SEQUENCE [LARGE SCALE GENOMIC DNA]</scope>
    <source>
        <strain evidence="2 3">DSM 43832</strain>
    </source>
</reference>
<dbReference type="AlphaFoldDB" id="A0A1M6VM01"/>
<feature type="compositionally biased region" description="Acidic residues" evidence="1">
    <location>
        <begin position="164"/>
        <end position="179"/>
    </location>
</feature>
<feature type="region of interest" description="Disordered" evidence="1">
    <location>
        <begin position="129"/>
        <end position="189"/>
    </location>
</feature>
<evidence type="ECO:0000313" key="2">
    <source>
        <dbReference type="EMBL" id="SHK82381.1"/>
    </source>
</evidence>
<feature type="compositionally biased region" description="Acidic residues" evidence="1">
    <location>
        <begin position="129"/>
        <end position="144"/>
    </location>
</feature>